<sequence>MNILVITFWFLMAENKTKQPISISVMAKCDLKFCSFHGIDSDDLVKIVQELNAPSDLSAIYLTIPAKSKCVIGSACVFSTGTKLEKQPKKPEINFEYWIWIFEKEMKKKTKWEMELMKSKEVEKYMYINTIYKPITIE</sequence>
<dbReference type="Proteomes" id="UP000008281">
    <property type="component" value="Unassembled WGS sequence"/>
</dbReference>
<dbReference type="HOGENOM" id="CLU_1857154_0_0_1"/>
<gene>
    <name evidence="1" type="ORF">CRE_04404</name>
</gene>
<reference evidence="1" key="1">
    <citation type="submission" date="2007-07" db="EMBL/GenBank/DDBJ databases">
        <title>PCAP assembly of the Caenorhabditis remanei genome.</title>
        <authorList>
            <consortium name="The Caenorhabditis remanei Sequencing Consortium"/>
            <person name="Wilson R.K."/>
        </authorList>
    </citation>
    <scope>NUCLEOTIDE SEQUENCE [LARGE SCALE GENOMIC DNA]</scope>
    <source>
        <strain evidence="1">PB4641</strain>
    </source>
</reference>
<accession>E3NM45</accession>
<protein>
    <submittedName>
        <fullName evidence="1">Uncharacterized protein</fullName>
    </submittedName>
</protein>
<keyword evidence="2" id="KW-1185">Reference proteome</keyword>
<dbReference type="AlphaFoldDB" id="E3NM45"/>
<evidence type="ECO:0000313" key="2">
    <source>
        <dbReference type="Proteomes" id="UP000008281"/>
    </source>
</evidence>
<organism evidence="2">
    <name type="scientific">Caenorhabditis remanei</name>
    <name type="common">Caenorhabditis vulgaris</name>
    <dbReference type="NCBI Taxonomy" id="31234"/>
    <lineage>
        <taxon>Eukaryota</taxon>
        <taxon>Metazoa</taxon>
        <taxon>Ecdysozoa</taxon>
        <taxon>Nematoda</taxon>
        <taxon>Chromadorea</taxon>
        <taxon>Rhabditida</taxon>
        <taxon>Rhabditina</taxon>
        <taxon>Rhabditomorpha</taxon>
        <taxon>Rhabditoidea</taxon>
        <taxon>Rhabditidae</taxon>
        <taxon>Peloderinae</taxon>
        <taxon>Caenorhabditis</taxon>
    </lineage>
</organism>
<dbReference type="InParanoid" id="E3NM45"/>
<name>E3NM45_CAERE</name>
<proteinExistence type="predicted"/>
<dbReference type="EMBL" id="DS268978">
    <property type="protein sequence ID" value="EFP06611.1"/>
    <property type="molecule type" value="Genomic_DNA"/>
</dbReference>
<evidence type="ECO:0000313" key="1">
    <source>
        <dbReference type="EMBL" id="EFP06611.1"/>
    </source>
</evidence>